<comment type="function">
    <text evidence="8">Toxic component of a toxin-antitoxin (TA) system. An RNase.</text>
</comment>
<keyword evidence="3 8" id="KW-0540">Nuclease</keyword>
<dbReference type="RefSeq" id="WP_380941174.1">
    <property type="nucleotide sequence ID" value="NZ_JBHUFC010000006.1"/>
</dbReference>
<dbReference type="InterPro" id="IPR002716">
    <property type="entry name" value="PIN_dom"/>
</dbReference>
<feature type="binding site" evidence="8">
    <location>
        <position position="89"/>
    </location>
    <ligand>
        <name>Mg(2+)</name>
        <dbReference type="ChEBI" id="CHEBI:18420"/>
    </ligand>
</feature>
<evidence type="ECO:0000256" key="5">
    <source>
        <dbReference type="ARBA" id="ARBA00022801"/>
    </source>
</evidence>
<organism evidence="10 11">
    <name type="scientific">Sphingomonas floccifaciens</name>
    <dbReference type="NCBI Taxonomy" id="1844115"/>
    <lineage>
        <taxon>Bacteria</taxon>
        <taxon>Pseudomonadati</taxon>
        <taxon>Pseudomonadota</taxon>
        <taxon>Alphaproteobacteria</taxon>
        <taxon>Sphingomonadales</taxon>
        <taxon>Sphingomonadaceae</taxon>
        <taxon>Sphingomonas</taxon>
    </lineage>
</organism>
<dbReference type="Gene3D" id="3.40.50.1010">
    <property type="entry name" value="5'-nuclease"/>
    <property type="match status" value="1"/>
</dbReference>
<dbReference type="PANTHER" id="PTHR33653:SF1">
    <property type="entry name" value="RIBONUCLEASE VAPC2"/>
    <property type="match status" value="1"/>
</dbReference>
<feature type="domain" description="PIN" evidence="9">
    <location>
        <begin position="3"/>
        <end position="115"/>
    </location>
</feature>
<keyword evidence="11" id="KW-1185">Reference proteome</keyword>
<evidence type="ECO:0000256" key="3">
    <source>
        <dbReference type="ARBA" id="ARBA00022722"/>
    </source>
</evidence>
<dbReference type="HAMAP" id="MF_00265">
    <property type="entry name" value="VapC_Nob1"/>
    <property type="match status" value="1"/>
</dbReference>
<dbReference type="Pfam" id="PF01850">
    <property type="entry name" value="PIN"/>
    <property type="match status" value="1"/>
</dbReference>
<gene>
    <name evidence="8" type="primary">vapC</name>
    <name evidence="10" type="ORF">ACFSC3_14615</name>
</gene>
<dbReference type="CDD" id="cd18736">
    <property type="entry name" value="PIN_CcVapC1-like"/>
    <property type="match status" value="1"/>
</dbReference>
<reference evidence="11" key="1">
    <citation type="journal article" date="2019" name="Int. J. Syst. Evol. Microbiol.">
        <title>The Global Catalogue of Microorganisms (GCM) 10K type strain sequencing project: providing services to taxonomists for standard genome sequencing and annotation.</title>
        <authorList>
            <consortium name="The Broad Institute Genomics Platform"/>
            <consortium name="The Broad Institute Genome Sequencing Center for Infectious Disease"/>
            <person name="Wu L."/>
            <person name="Ma J."/>
        </authorList>
    </citation>
    <scope>NUCLEOTIDE SEQUENCE [LARGE SCALE GENOMIC DNA]</scope>
    <source>
        <strain evidence="11">Q85</strain>
    </source>
</reference>
<dbReference type="EC" id="3.1.-.-" evidence="8"/>
<evidence type="ECO:0000256" key="8">
    <source>
        <dbReference type="HAMAP-Rule" id="MF_00265"/>
    </source>
</evidence>
<comment type="cofactor">
    <cofactor evidence="1 8">
        <name>Mg(2+)</name>
        <dbReference type="ChEBI" id="CHEBI:18420"/>
    </cofactor>
</comment>
<evidence type="ECO:0000256" key="7">
    <source>
        <dbReference type="ARBA" id="ARBA00038093"/>
    </source>
</evidence>
<protein>
    <recommendedName>
        <fullName evidence="8">Ribonuclease VapC</fullName>
        <shortName evidence="8">RNase VapC</shortName>
        <ecNumber evidence="8">3.1.-.-</ecNumber>
    </recommendedName>
    <alternativeName>
        <fullName evidence="8">Toxin VapC</fullName>
    </alternativeName>
</protein>
<evidence type="ECO:0000313" key="10">
    <source>
        <dbReference type="EMBL" id="MFD1788796.1"/>
    </source>
</evidence>
<feature type="binding site" evidence="8">
    <location>
        <position position="6"/>
    </location>
    <ligand>
        <name>Mg(2+)</name>
        <dbReference type="ChEBI" id="CHEBI:18420"/>
    </ligand>
</feature>
<evidence type="ECO:0000256" key="1">
    <source>
        <dbReference type="ARBA" id="ARBA00001946"/>
    </source>
</evidence>
<evidence type="ECO:0000259" key="9">
    <source>
        <dbReference type="Pfam" id="PF01850"/>
    </source>
</evidence>
<evidence type="ECO:0000256" key="6">
    <source>
        <dbReference type="ARBA" id="ARBA00022842"/>
    </source>
</evidence>
<comment type="caution">
    <text evidence="10">The sequence shown here is derived from an EMBL/GenBank/DDBJ whole genome shotgun (WGS) entry which is preliminary data.</text>
</comment>
<evidence type="ECO:0000256" key="2">
    <source>
        <dbReference type="ARBA" id="ARBA00022649"/>
    </source>
</evidence>
<dbReference type="PANTHER" id="PTHR33653">
    <property type="entry name" value="RIBONUCLEASE VAPC2"/>
    <property type="match status" value="1"/>
</dbReference>
<keyword evidence="8" id="KW-0800">Toxin</keyword>
<proteinExistence type="inferred from homology"/>
<name>A0ABW4NG45_9SPHN</name>
<accession>A0ABW4NG45</accession>
<evidence type="ECO:0000256" key="4">
    <source>
        <dbReference type="ARBA" id="ARBA00022723"/>
    </source>
</evidence>
<keyword evidence="2 8" id="KW-1277">Toxin-antitoxin system</keyword>
<dbReference type="InterPro" id="IPR022907">
    <property type="entry name" value="VapC_family"/>
</dbReference>
<dbReference type="SUPFAM" id="SSF88723">
    <property type="entry name" value="PIN domain-like"/>
    <property type="match status" value="1"/>
</dbReference>
<keyword evidence="5 8" id="KW-0378">Hydrolase</keyword>
<dbReference type="InterPro" id="IPR029060">
    <property type="entry name" value="PIN-like_dom_sf"/>
</dbReference>
<dbReference type="EMBL" id="JBHUFC010000006">
    <property type="protein sequence ID" value="MFD1788796.1"/>
    <property type="molecule type" value="Genomic_DNA"/>
</dbReference>
<dbReference type="Proteomes" id="UP001597283">
    <property type="component" value="Unassembled WGS sequence"/>
</dbReference>
<comment type="similarity">
    <text evidence="7 8">Belongs to the PINc/VapC protein family.</text>
</comment>
<keyword evidence="4 8" id="KW-0479">Metal-binding</keyword>
<dbReference type="InterPro" id="IPR050556">
    <property type="entry name" value="Type_II_TA_system_RNase"/>
</dbReference>
<sequence>MKYLLDSNIVIGATLAIGDGLRRRMADCDAGDMVMSSIVYAEVAFGCMQGKPPAISVLRAFVEEVPIVDFDAGAAIAYAGLPFRRASYDRLIAAHALALGLTLVTDNTAHFADIPGLRVENWAQ</sequence>
<evidence type="ECO:0000313" key="11">
    <source>
        <dbReference type="Proteomes" id="UP001597283"/>
    </source>
</evidence>
<keyword evidence="6 8" id="KW-0460">Magnesium</keyword>